<dbReference type="AlphaFoldDB" id="A0A2Z2K2V5"/>
<proteinExistence type="predicted"/>
<name>A0A2Z2K2V5_9BACL</name>
<evidence type="ECO:0000313" key="1">
    <source>
        <dbReference type="EMBL" id="ASA19446.1"/>
    </source>
</evidence>
<gene>
    <name evidence="1" type="ORF">B9T62_00395</name>
</gene>
<accession>A0A2Z2K2V5</accession>
<reference evidence="1 2" key="1">
    <citation type="submission" date="2017-06" db="EMBL/GenBank/DDBJ databases">
        <title>Complete genome sequence of Paenibacillus donghaensis KCTC 13049T isolated from East Sea sediment, South Korea.</title>
        <authorList>
            <person name="Jung B.K."/>
            <person name="Hong S.-J."/>
            <person name="Shin J.-H."/>
        </authorList>
    </citation>
    <scope>NUCLEOTIDE SEQUENCE [LARGE SCALE GENOMIC DNA]</scope>
    <source>
        <strain evidence="1 2">KCTC 13049</strain>
    </source>
</reference>
<keyword evidence="2" id="KW-1185">Reference proteome</keyword>
<dbReference type="KEGG" id="pdh:B9T62_00395"/>
<protein>
    <recommendedName>
        <fullName evidence="3">Butirosin biosynthesis protein H N-terminal domain-containing protein</fullName>
    </recommendedName>
</protein>
<sequence length="322" mass="36592">MKQPIQLPLQLHVESQSFIDAMYGVLSGKGWFSLPKYMLSGMTGACFRLSMGHRLEADSVSTYNWMAEHFVAADLIGIQASQDAGFHFAPTFPLYRQQAVVDIKRCLDQGTGAVAWKDRFVIVNGYDEEKQLFYYADGQPDIHQEWPFEQFGQNLSPYWYYQIYEHHSPMDLLQVIKESFLQAAYRAEVHDPMLPESDYSCGLKCYDMMMDVFRSGAYDAPGAYETLSSYAAAKRDASHYAQEACSYWPALEPVAAHYIQLAEIYNRMLTLPLDTQPLPAGPLQQLLDLLQEAKQAETAAIQAIRLLLRETATNRSHNIGLR</sequence>
<evidence type="ECO:0000313" key="2">
    <source>
        <dbReference type="Proteomes" id="UP000249890"/>
    </source>
</evidence>
<evidence type="ECO:0008006" key="3">
    <source>
        <dbReference type="Google" id="ProtNLM"/>
    </source>
</evidence>
<dbReference type="RefSeq" id="WP_087913471.1">
    <property type="nucleotide sequence ID" value="NZ_CP021780.1"/>
</dbReference>
<dbReference type="OrthoDB" id="2960956at2"/>
<organism evidence="1 2">
    <name type="scientific">Paenibacillus donghaensis</name>
    <dbReference type="NCBI Taxonomy" id="414771"/>
    <lineage>
        <taxon>Bacteria</taxon>
        <taxon>Bacillati</taxon>
        <taxon>Bacillota</taxon>
        <taxon>Bacilli</taxon>
        <taxon>Bacillales</taxon>
        <taxon>Paenibacillaceae</taxon>
        <taxon>Paenibacillus</taxon>
    </lineage>
</organism>
<dbReference type="Proteomes" id="UP000249890">
    <property type="component" value="Chromosome"/>
</dbReference>
<dbReference type="EMBL" id="CP021780">
    <property type="protein sequence ID" value="ASA19446.1"/>
    <property type="molecule type" value="Genomic_DNA"/>
</dbReference>